<comment type="caution">
    <text evidence="5">The sequence shown here is derived from an EMBL/GenBank/DDBJ whole genome shotgun (WGS) entry which is preliminary data.</text>
</comment>
<dbReference type="Gene3D" id="3.10.105.10">
    <property type="entry name" value="Dipeptide-binding Protein, Domain 3"/>
    <property type="match status" value="1"/>
</dbReference>
<dbReference type="GO" id="GO:0043190">
    <property type="term" value="C:ATP-binding cassette (ABC) transporter complex"/>
    <property type="evidence" value="ECO:0007669"/>
    <property type="project" value="InterPro"/>
</dbReference>
<gene>
    <name evidence="5" type="ORF">CSC94_17290</name>
</gene>
<feature type="domain" description="Solute-binding protein family 5" evidence="4">
    <location>
        <begin position="75"/>
        <end position="481"/>
    </location>
</feature>
<dbReference type="AlphaFoldDB" id="A0A2G1QK17"/>
<reference evidence="5 6" key="1">
    <citation type="submission" date="2017-10" db="EMBL/GenBank/DDBJ databases">
        <title>Sedimentibacterium mangrovi gen. nov., sp. nov., a novel member of family Phyllobacteriacea isolated from mangrove sediment.</title>
        <authorList>
            <person name="Liao H."/>
            <person name="Tian Y."/>
        </authorList>
    </citation>
    <scope>NUCLEOTIDE SEQUENCE [LARGE SCALE GENOMIC DNA]</scope>
    <source>
        <strain evidence="5 6">X9-2-2</strain>
    </source>
</reference>
<accession>A0A2G1QK17</accession>
<name>A0A2G1QK17_9HYPH</name>
<dbReference type="GO" id="GO:0030288">
    <property type="term" value="C:outer membrane-bounded periplasmic space"/>
    <property type="evidence" value="ECO:0007669"/>
    <property type="project" value="TreeGrafter"/>
</dbReference>
<dbReference type="InterPro" id="IPR030678">
    <property type="entry name" value="Peptide/Ni-bd"/>
</dbReference>
<dbReference type="GO" id="GO:0015833">
    <property type="term" value="P:peptide transport"/>
    <property type="evidence" value="ECO:0007669"/>
    <property type="project" value="TreeGrafter"/>
</dbReference>
<sequence length="569" mass="64682">MHGAPALPEGFDHFPYANPEAPKGGRIVYAVRGTFNSLNPFIVQGDAARGLFDQEFGYNVFESLMARSRDEAFTLYPLIARQVETDEERTFIEFTLDESARFSDGTPIRVEDVLFSMKLMREKARPLYRRWLDGVDAIEKTGEHKVRFTFNDKADRELPLLLALLPILPEKTTDFDTFDKSSLKPMVASGPYVISAVDPGQSITLKRNPDYWAKDLPSKRGFDNYDEIQILYFRDESTMFEAFKKGLVDVFVDRDPMRWQSEYDFPAVTNGRVVRSEFDEGLPSGMLGFVFNTRRPLFADKALREALSGLLDFEWINRNLFNGAYTRTKSFFDGSALGSHGRRASEEEQALLAPFPDAVEPAAMDGTLEPPVSDGSGRDRTFMRHAFNILKQAGYRLEDRHLLTPEGKPVRFEILLRGKSGDALASAWRRTLGMLGIEAELRSVDDAQYQQRLQTYDYDVMMQFYYSSLSPGAEQIGRWGSASRDLQGTYNFAGVANPAIDAMIDAFLKARDEDDFVTAVRAYDRVLLSGHYLVPLYHLEGQRVAHASAIHHPDKTPVYGYQLQTWWRQ</sequence>
<dbReference type="OrthoDB" id="9803988at2"/>
<comment type="subcellular location">
    <subcellularLocation>
        <location evidence="1">Periplasm</location>
    </subcellularLocation>
</comment>
<dbReference type="CDD" id="cd08497">
    <property type="entry name" value="MbnE-like"/>
    <property type="match status" value="1"/>
</dbReference>
<evidence type="ECO:0000256" key="3">
    <source>
        <dbReference type="ARBA" id="ARBA00022729"/>
    </source>
</evidence>
<evidence type="ECO:0000256" key="1">
    <source>
        <dbReference type="ARBA" id="ARBA00004418"/>
    </source>
</evidence>
<comment type="similarity">
    <text evidence="2">Belongs to the bacterial solute-binding protein 5 family.</text>
</comment>
<proteinExistence type="inferred from homology"/>
<dbReference type="PIRSF" id="PIRSF002741">
    <property type="entry name" value="MppA"/>
    <property type="match status" value="1"/>
</dbReference>
<evidence type="ECO:0000259" key="4">
    <source>
        <dbReference type="Pfam" id="PF00496"/>
    </source>
</evidence>
<evidence type="ECO:0000313" key="5">
    <source>
        <dbReference type="EMBL" id="PHP65875.1"/>
    </source>
</evidence>
<dbReference type="InterPro" id="IPR039424">
    <property type="entry name" value="SBP_5"/>
</dbReference>
<keyword evidence="6" id="KW-1185">Reference proteome</keyword>
<protein>
    <submittedName>
        <fullName evidence="5">ABC transporter substrate-binding protein</fullName>
    </submittedName>
</protein>
<dbReference type="GO" id="GO:1904680">
    <property type="term" value="F:peptide transmembrane transporter activity"/>
    <property type="evidence" value="ECO:0007669"/>
    <property type="project" value="TreeGrafter"/>
</dbReference>
<dbReference type="InterPro" id="IPR000914">
    <property type="entry name" value="SBP_5_dom"/>
</dbReference>
<dbReference type="SUPFAM" id="SSF53850">
    <property type="entry name" value="Periplasmic binding protein-like II"/>
    <property type="match status" value="1"/>
</dbReference>
<dbReference type="PANTHER" id="PTHR30290">
    <property type="entry name" value="PERIPLASMIC BINDING COMPONENT OF ABC TRANSPORTER"/>
    <property type="match status" value="1"/>
</dbReference>
<dbReference type="Gene3D" id="3.40.190.10">
    <property type="entry name" value="Periplasmic binding protein-like II"/>
    <property type="match status" value="1"/>
</dbReference>
<evidence type="ECO:0000256" key="2">
    <source>
        <dbReference type="ARBA" id="ARBA00005695"/>
    </source>
</evidence>
<dbReference type="GO" id="GO:0042884">
    <property type="term" value="P:microcin transport"/>
    <property type="evidence" value="ECO:0007669"/>
    <property type="project" value="TreeGrafter"/>
</dbReference>
<keyword evidence="3" id="KW-0732">Signal</keyword>
<evidence type="ECO:0000313" key="6">
    <source>
        <dbReference type="Proteomes" id="UP000221168"/>
    </source>
</evidence>
<dbReference type="PANTHER" id="PTHR30290:SF64">
    <property type="entry name" value="ABC TRANSPORTER PERIPLASMIC BINDING PROTEIN"/>
    <property type="match status" value="1"/>
</dbReference>
<dbReference type="Proteomes" id="UP000221168">
    <property type="component" value="Unassembled WGS sequence"/>
</dbReference>
<organism evidence="5 6">
    <name type="scientific">Zhengella mangrovi</name>
    <dbReference type="NCBI Taxonomy" id="1982044"/>
    <lineage>
        <taxon>Bacteria</taxon>
        <taxon>Pseudomonadati</taxon>
        <taxon>Pseudomonadota</taxon>
        <taxon>Alphaproteobacteria</taxon>
        <taxon>Hyphomicrobiales</taxon>
        <taxon>Notoacmeibacteraceae</taxon>
        <taxon>Zhengella</taxon>
    </lineage>
</organism>
<dbReference type="EMBL" id="PDVP01000012">
    <property type="protein sequence ID" value="PHP65875.1"/>
    <property type="molecule type" value="Genomic_DNA"/>
</dbReference>
<dbReference type="Pfam" id="PF00496">
    <property type="entry name" value="SBP_bac_5"/>
    <property type="match status" value="1"/>
</dbReference>